<dbReference type="RefSeq" id="WP_193209859.1">
    <property type="nucleotide sequence ID" value="NZ_FAOZ01000013.1"/>
</dbReference>
<protein>
    <submittedName>
        <fullName evidence="2">Uncharacterized conserved protein, DUF1330 family</fullName>
    </submittedName>
</protein>
<keyword evidence="3" id="KW-1185">Reference proteome</keyword>
<dbReference type="SUPFAM" id="SSF54909">
    <property type="entry name" value="Dimeric alpha+beta barrel"/>
    <property type="match status" value="1"/>
</dbReference>
<evidence type="ECO:0000313" key="3">
    <source>
        <dbReference type="Proteomes" id="UP000198802"/>
    </source>
</evidence>
<proteinExistence type="predicted"/>
<gene>
    <name evidence="2" type="ORF">Ga0074812_113118</name>
</gene>
<feature type="domain" description="DUF1330" evidence="1">
    <location>
        <begin position="3"/>
        <end position="95"/>
    </location>
</feature>
<dbReference type="EMBL" id="FAOZ01000013">
    <property type="protein sequence ID" value="CUU57620.1"/>
    <property type="molecule type" value="Genomic_DNA"/>
</dbReference>
<dbReference type="PANTHER" id="PTHR41521">
    <property type="match status" value="1"/>
</dbReference>
<name>A0A0S4QQR1_9ACTN</name>
<reference evidence="3" key="1">
    <citation type="submission" date="2015-11" db="EMBL/GenBank/DDBJ databases">
        <authorList>
            <person name="Varghese N."/>
        </authorList>
    </citation>
    <scope>NUCLEOTIDE SEQUENCE [LARGE SCALE GENOMIC DNA]</scope>
    <source>
        <strain evidence="3">DSM 45899</strain>
    </source>
</reference>
<dbReference type="InterPro" id="IPR010753">
    <property type="entry name" value="DUF1330"/>
</dbReference>
<dbReference type="Pfam" id="PF07045">
    <property type="entry name" value="DUF1330"/>
    <property type="match status" value="1"/>
</dbReference>
<dbReference type="PANTHER" id="PTHR41521:SF4">
    <property type="entry name" value="BLR0684 PROTEIN"/>
    <property type="match status" value="1"/>
</dbReference>
<dbReference type="AlphaFoldDB" id="A0A0S4QQR1"/>
<dbReference type="InterPro" id="IPR011008">
    <property type="entry name" value="Dimeric_a/b-barrel"/>
</dbReference>
<evidence type="ECO:0000313" key="2">
    <source>
        <dbReference type="EMBL" id="CUU57620.1"/>
    </source>
</evidence>
<dbReference type="Gene3D" id="3.30.70.100">
    <property type="match status" value="1"/>
</dbReference>
<dbReference type="Proteomes" id="UP000198802">
    <property type="component" value="Unassembled WGS sequence"/>
</dbReference>
<accession>A0A0S4QQR1</accession>
<sequence>MPKGYVIVTETIHDPAGMAAYSQLSGRSLAEYDGRVLVVDDGVEIREGSWPGSRTVVIEFASVEQARAWYESESYQAAAPLRRAAADCSLVIAAGFVPRPAPTATG</sequence>
<evidence type="ECO:0000259" key="1">
    <source>
        <dbReference type="Pfam" id="PF07045"/>
    </source>
</evidence>
<organism evidence="2 3">
    <name type="scientific">Parafrankia irregularis</name>
    <dbReference type="NCBI Taxonomy" id="795642"/>
    <lineage>
        <taxon>Bacteria</taxon>
        <taxon>Bacillati</taxon>
        <taxon>Actinomycetota</taxon>
        <taxon>Actinomycetes</taxon>
        <taxon>Frankiales</taxon>
        <taxon>Frankiaceae</taxon>
        <taxon>Parafrankia</taxon>
    </lineage>
</organism>